<feature type="non-terminal residue" evidence="6">
    <location>
        <position position="1"/>
    </location>
</feature>
<dbReference type="RefSeq" id="XP_002679096.1">
    <property type="nucleotide sequence ID" value="XM_002679050.1"/>
</dbReference>
<gene>
    <name evidence="6" type="ORF">NAEGRDRAFT_5558</name>
</gene>
<dbReference type="PANTHER" id="PTHR21107:SF2">
    <property type="entry name" value="CYTOCHROME C OXIDASE ASSEMBLY PROTEIN COX19"/>
    <property type="match status" value="1"/>
</dbReference>
<dbReference type="GeneID" id="8851401"/>
<evidence type="ECO:0000256" key="1">
    <source>
        <dbReference type="ARBA" id="ARBA00004496"/>
    </source>
</evidence>
<dbReference type="OrthoDB" id="268594at2759"/>
<dbReference type="PROSITE" id="PS51808">
    <property type="entry name" value="CHCH"/>
    <property type="match status" value="1"/>
</dbReference>
<keyword evidence="3" id="KW-1015">Disulfide bond</keyword>
<keyword evidence="7" id="KW-1185">Reference proteome</keyword>
<reference evidence="6 7" key="1">
    <citation type="journal article" date="2010" name="Cell">
        <title>The genome of Naegleria gruberi illuminates early eukaryotic versatility.</title>
        <authorList>
            <person name="Fritz-Laylin L.K."/>
            <person name="Prochnik S.E."/>
            <person name="Ginger M.L."/>
            <person name="Dacks J.B."/>
            <person name="Carpenter M.L."/>
            <person name="Field M.C."/>
            <person name="Kuo A."/>
            <person name="Paredez A."/>
            <person name="Chapman J."/>
            <person name="Pham J."/>
            <person name="Shu S."/>
            <person name="Neupane R."/>
            <person name="Cipriano M."/>
            <person name="Mancuso J."/>
            <person name="Tu H."/>
            <person name="Salamov A."/>
            <person name="Lindquist E."/>
            <person name="Shapiro H."/>
            <person name="Lucas S."/>
            <person name="Grigoriev I.V."/>
            <person name="Cande W.Z."/>
            <person name="Fulton C."/>
            <person name="Rokhsar D.S."/>
            <person name="Dawson S.C."/>
        </authorList>
    </citation>
    <scope>NUCLEOTIDE SEQUENCE [LARGE SCALE GENOMIC DNA]</scope>
    <source>
        <strain evidence="6 7">NEG-M</strain>
    </source>
</reference>
<dbReference type="GO" id="GO:0033617">
    <property type="term" value="P:mitochondrial respiratory chain complex IV assembly"/>
    <property type="evidence" value="ECO:0007669"/>
    <property type="project" value="TreeGrafter"/>
</dbReference>
<comment type="similarity">
    <text evidence="4">Belongs to the COX19 family.</text>
</comment>
<evidence type="ECO:0000256" key="2">
    <source>
        <dbReference type="ARBA" id="ARBA00022490"/>
    </source>
</evidence>
<evidence type="ECO:0000313" key="6">
    <source>
        <dbReference type="EMBL" id="EFC46352.1"/>
    </source>
</evidence>
<dbReference type="InterPro" id="IPR051383">
    <property type="entry name" value="COX19"/>
</dbReference>
<dbReference type="VEuPathDB" id="AmoebaDB:NAEGRDRAFT_5558"/>
<keyword evidence="2" id="KW-0963">Cytoplasm</keyword>
<feature type="non-terminal residue" evidence="6">
    <location>
        <position position="57"/>
    </location>
</feature>
<comment type="subcellular location">
    <subcellularLocation>
        <location evidence="1">Cytoplasm</location>
    </subcellularLocation>
</comment>
<sequence>PKRGSFPLDHLHECDQAVELYYKCLQDNQNFASKCRKEASEYLKCRVENKLMSNDDM</sequence>
<dbReference type="FunCoup" id="D2VA18">
    <property type="interactions" value="157"/>
</dbReference>
<dbReference type="EMBL" id="GG738859">
    <property type="protein sequence ID" value="EFC46352.1"/>
    <property type="molecule type" value="Genomic_DNA"/>
</dbReference>
<dbReference type="PANTHER" id="PTHR21107">
    <property type="entry name" value="CYTOCHROME C OXIDASE ASSEMBLY PROTEIN COX19"/>
    <property type="match status" value="1"/>
</dbReference>
<dbReference type="AlphaFoldDB" id="D2VA18"/>
<evidence type="ECO:0000313" key="7">
    <source>
        <dbReference type="Proteomes" id="UP000006671"/>
    </source>
</evidence>
<organism evidence="7">
    <name type="scientific">Naegleria gruberi</name>
    <name type="common">Amoeba</name>
    <dbReference type="NCBI Taxonomy" id="5762"/>
    <lineage>
        <taxon>Eukaryota</taxon>
        <taxon>Discoba</taxon>
        <taxon>Heterolobosea</taxon>
        <taxon>Tetramitia</taxon>
        <taxon>Eutetramitia</taxon>
        <taxon>Vahlkampfiidae</taxon>
        <taxon>Naegleria</taxon>
    </lineage>
</organism>
<evidence type="ECO:0000256" key="3">
    <source>
        <dbReference type="ARBA" id="ARBA00023157"/>
    </source>
</evidence>
<dbReference type="InterPro" id="IPR009069">
    <property type="entry name" value="Cys_alpha_HP_mot_SF"/>
</dbReference>
<dbReference type="KEGG" id="ngr:NAEGRDRAFT_5558"/>
<accession>D2VA18</accession>
<name>D2VA18_NAEGR</name>
<dbReference type="InParanoid" id="D2VA18"/>
<dbReference type="GO" id="GO:0005758">
    <property type="term" value="C:mitochondrial intermembrane space"/>
    <property type="evidence" value="ECO:0007669"/>
    <property type="project" value="TreeGrafter"/>
</dbReference>
<protein>
    <recommendedName>
        <fullName evidence="5">Cytochrome c oxidase assembly protein COX19</fullName>
    </recommendedName>
</protein>
<dbReference type="SUPFAM" id="SSF47072">
    <property type="entry name" value="Cysteine alpha-hairpin motif"/>
    <property type="match status" value="1"/>
</dbReference>
<dbReference type="Proteomes" id="UP000006671">
    <property type="component" value="Unassembled WGS sequence"/>
</dbReference>
<evidence type="ECO:0000256" key="4">
    <source>
        <dbReference type="ARBA" id="ARBA00038223"/>
    </source>
</evidence>
<proteinExistence type="inferred from homology"/>
<evidence type="ECO:0000256" key="5">
    <source>
        <dbReference type="ARBA" id="ARBA00039385"/>
    </source>
</evidence>